<dbReference type="PROSITE" id="PS50222">
    <property type="entry name" value="EF_HAND_2"/>
    <property type="match status" value="1"/>
</dbReference>
<reference evidence="3" key="1">
    <citation type="submission" date="2023-10" db="EMBL/GenBank/DDBJ databases">
        <authorList>
            <person name="Chen Y."/>
            <person name="Shah S."/>
            <person name="Dougan E. K."/>
            <person name="Thang M."/>
            <person name="Chan C."/>
        </authorList>
    </citation>
    <scope>NUCLEOTIDE SEQUENCE [LARGE SCALE GENOMIC DNA]</scope>
</reference>
<evidence type="ECO:0000313" key="4">
    <source>
        <dbReference type="Proteomes" id="UP001189429"/>
    </source>
</evidence>
<evidence type="ECO:0000259" key="2">
    <source>
        <dbReference type="PROSITE" id="PS50222"/>
    </source>
</evidence>
<dbReference type="EMBL" id="CAUYUJ010020749">
    <property type="protein sequence ID" value="CAK0900279.1"/>
    <property type="molecule type" value="Genomic_DNA"/>
</dbReference>
<keyword evidence="4" id="KW-1185">Reference proteome</keyword>
<dbReference type="PROSITE" id="PS00018">
    <property type="entry name" value="EF_HAND_1"/>
    <property type="match status" value="1"/>
</dbReference>
<dbReference type="Proteomes" id="UP001189429">
    <property type="component" value="Unassembled WGS sequence"/>
</dbReference>
<feature type="domain" description="EF-hand" evidence="2">
    <location>
        <begin position="61"/>
        <end position="96"/>
    </location>
</feature>
<dbReference type="InterPro" id="IPR011992">
    <property type="entry name" value="EF-hand-dom_pair"/>
</dbReference>
<comment type="caution">
    <text evidence="3">The sequence shown here is derived from an EMBL/GenBank/DDBJ whole genome shotgun (WGS) entry which is preliminary data.</text>
</comment>
<sequence>MAVAPKVEGFTHAEIAEFEAAFQAAVSEQATMSAPSGARDEARGLDTLAVGRVLRWFGISTNLQQVHQLLEELDFDNSGLIEFTEFIKMMRRLYQDHANQVRFLFNKLDRQRSGLIPVSELPNAVLVFEGALGDPDLVATARAQAKLPETGFVDRPGFEEFFRQWRKVAIDQVRARAGYSTLEVSRLREAFQTIDREPRQWTTAQSKVYPEPLCRLLASAMLSAIHLAFPSCHGSSVDWELHEWAADFFIPLDRYMDHAMANDCMAHRDAG</sequence>
<dbReference type="SUPFAM" id="SSF47473">
    <property type="entry name" value="EF-hand"/>
    <property type="match status" value="1"/>
</dbReference>
<dbReference type="Gene3D" id="1.10.238.10">
    <property type="entry name" value="EF-hand"/>
    <property type="match status" value="1"/>
</dbReference>
<protein>
    <recommendedName>
        <fullName evidence="2">EF-hand domain-containing protein</fullName>
    </recommendedName>
</protein>
<keyword evidence="1" id="KW-0106">Calcium</keyword>
<dbReference type="SMART" id="SM00054">
    <property type="entry name" value="EFh"/>
    <property type="match status" value="1"/>
</dbReference>
<evidence type="ECO:0000313" key="3">
    <source>
        <dbReference type="EMBL" id="CAK0900279.1"/>
    </source>
</evidence>
<accession>A0ABN9XPP0</accession>
<proteinExistence type="predicted"/>
<name>A0ABN9XPP0_9DINO</name>
<dbReference type="InterPro" id="IPR002048">
    <property type="entry name" value="EF_hand_dom"/>
</dbReference>
<dbReference type="InterPro" id="IPR018247">
    <property type="entry name" value="EF_Hand_1_Ca_BS"/>
</dbReference>
<organism evidence="3 4">
    <name type="scientific">Prorocentrum cordatum</name>
    <dbReference type="NCBI Taxonomy" id="2364126"/>
    <lineage>
        <taxon>Eukaryota</taxon>
        <taxon>Sar</taxon>
        <taxon>Alveolata</taxon>
        <taxon>Dinophyceae</taxon>
        <taxon>Prorocentrales</taxon>
        <taxon>Prorocentraceae</taxon>
        <taxon>Prorocentrum</taxon>
    </lineage>
</organism>
<gene>
    <name evidence="3" type="ORF">PCOR1329_LOCUS77601</name>
</gene>
<evidence type="ECO:0000256" key="1">
    <source>
        <dbReference type="ARBA" id="ARBA00022837"/>
    </source>
</evidence>